<feature type="active site" description="Pros-phosphohistidine intermediate" evidence="10">
    <location>
        <position position="116"/>
    </location>
</feature>
<feature type="binding site" evidence="10">
    <location>
        <position position="113"/>
    </location>
    <ligand>
        <name>ATP</name>
        <dbReference type="ChEBI" id="CHEBI:30616"/>
    </ligand>
</feature>
<keyword evidence="7 12" id="KW-0067">ATP-binding</keyword>
<evidence type="ECO:0000256" key="10">
    <source>
        <dbReference type="PROSITE-ProRule" id="PRU00706"/>
    </source>
</evidence>
<dbReference type="InterPro" id="IPR001564">
    <property type="entry name" value="Nucleoside_diP_kinase"/>
</dbReference>
<dbReference type="GO" id="GO:0006241">
    <property type="term" value="P:CTP biosynthetic process"/>
    <property type="evidence" value="ECO:0007669"/>
    <property type="project" value="InterPro"/>
</dbReference>
<keyword evidence="4" id="KW-0479">Metal-binding</keyword>
<dbReference type="InterPro" id="IPR034907">
    <property type="entry name" value="NDK-like_dom"/>
</dbReference>
<evidence type="ECO:0000256" key="11">
    <source>
        <dbReference type="RuleBase" id="RU004011"/>
    </source>
</evidence>
<dbReference type="PANTHER" id="PTHR11349">
    <property type="entry name" value="NUCLEOSIDE DIPHOSPHATE KINASE"/>
    <property type="match status" value="1"/>
</dbReference>
<evidence type="ECO:0000256" key="8">
    <source>
        <dbReference type="ARBA" id="ARBA00022842"/>
    </source>
</evidence>
<feature type="binding site" evidence="10">
    <location>
        <position position="3"/>
    </location>
    <ligand>
        <name>ATP</name>
        <dbReference type="ChEBI" id="CHEBI:30616"/>
    </ligand>
</feature>
<evidence type="ECO:0000256" key="9">
    <source>
        <dbReference type="ARBA" id="ARBA00023080"/>
    </source>
</evidence>
<evidence type="ECO:0000256" key="2">
    <source>
        <dbReference type="ARBA" id="ARBA00008142"/>
    </source>
</evidence>
<dbReference type="InterPro" id="IPR023005">
    <property type="entry name" value="Nucleoside_diP_kinase_AS"/>
</dbReference>
<dbReference type="GO" id="GO:0006183">
    <property type="term" value="P:GTP biosynthetic process"/>
    <property type="evidence" value="ECO:0007669"/>
    <property type="project" value="InterPro"/>
</dbReference>
<keyword evidence="5 12" id="KW-0547">Nucleotide-binding</keyword>
<dbReference type="EC" id="2.7.4.6" evidence="12"/>
<evidence type="ECO:0000256" key="6">
    <source>
        <dbReference type="ARBA" id="ARBA00022777"/>
    </source>
</evidence>
<evidence type="ECO:0000256" key="5">
    <source>
        <dbReference type="ARBA" id="ARBA00022741"/>
    </source>
</evidence>
<evidence type="ECO:0000313" key="15">
    <source>
        <dbReference type="Proteomes" id="UP000178724"/>
    </source>
</evidence>
<keyword evidence="3 12" id="KW-0808">Transferase</keyword>
<evidence type="ECO:0000256" key="4">
    <source>
        <dbReference type="ARBA" id="ARBA00022723"/>
    </source>
</evidence>
<dbReference type="Pfam" id="PF00334">
    <property type="entry name" value="NDK"/>
    <property type="match status" value="1"/>
</dbReference>
<feature type="binding site" evidence="10">
    <location>
        <position position="51"/>
    </location>
    <ligand>
        <name>ATP</name>
        <dbReference type="ChEBI" id="CHEBI:30616"/>
    </ligand>
</feature>
<dbReference type="SMART" id="SM00562">
    <property type="entry name" value="NDK"/>
    <property type="match status" value="1"/>
</dbReference>
<organism evidence="14 15">
    <name type="scientific">candidate division WOR-1 bacterium RIFCSPHIGHO2_01_FULL_53_15</name>
    <dbReference type="NCBI Taxonomy" id="1802564"/>
    <lineage>
        <taxon>Bacteria</taxon>
        <taxon>Bacillati</taxon>
        <taxon>Saganbacteria</taxon>
    </lineage>
</organism>
<reference evidence="14 15" key="1">
    <citation type="journal article" date="2016" name="Nat. Commun.">
        <title>Thousands of microbial genomes shed light on interconnected biogeochemical processes in an aquifer system.</title>
        <authorList>
            <person name="Anantharaman K."/>
            <person name="Brown C.T."/>
            <person name="Hug L.A."/>
            <person name="Sharon I."/>
            <person name="Castelle C.J."/>
            <person name="Probst A.J."/>
            <person name="Thomas B.C."/>
            <person name="Singh A."/>
            <person name="Wilkins M.J."/>
            <person name="Karaoz U."/>
            <person name="Brodie E.L."/>
            <person name="Williams K.H."/>
            <person name="Hubbard S.S."/>
            <person name="Banfield J.F."/>
        </authorList>
    </citation>
    <scope>NUCLEOTIDE SEQUENCE [LARGE SCALE GENOMIC DNA]</scope>
</reference>
<dbReference type="SUPFAM" id="SSF54919">
    <property type="entry name" value="Nucleoside diphosphate kinase, NDK"/>
    <property type="match status" value="1"/>
</dbReference>
<comment type="catalytic activity">
    <reaction evidence="12">
        <text>a 2'-deoxyribonucleoside 5'-diphosphate + ATP = a 2'-deoxyribonucleoside 5'-triphosphate + ADP</text>
        <dbReference type="Rhea" id="RHEA:44640"/>
        <dbReference type="ChEBI" id="CHEBI:30616"/>
        <dbReference type="ChEBI" id="CHEBI:61560"/>
        <dbReference type="ChEBI" id="CHEBI:73316"/>
        <dbReference type="ChEBI" id="CHEBI:456216"/>
        <dbReference type="EC" id="2.7.4.6"/>
    </reaction>
</comment>
<feature type="binding site" evidence="10">
    <location>
        <position position="85"/>
    </location>
    <ligand>
        <name>ATP</name>
        <dbReference type="ChEBI" id="CHEBI:30616"/>
    </ligand>
</feature>
<comment type="cofactor">
    <cofactor evidence="1">
        <name>Mg(2+)</name>
        <dbReference type="ChEBI" id="CHEBI:18420"/>
    </cofactor>
</comment>
<dbReference type="GO" id="GO:0005524">
    <property type="term" value="F:ATP binding"/>
    <property type="evidence" value="ECO:0007669"/>
    <property type="project" value="UniProtKB-KW"/>
</dbReference>
<evidence type="ECO:0000256" key="1">
    <source>
        <dbReference type="ARBA" id="ARBA00001946"/>
    </source>
</evidence>
<evidence type="ECO:0000256" key="7">
    <source>
        <dbReference type="ARBA" id="ARBA00022840"/>
    </source>
</evidence>
<dbReference type="GO" id="GO:0004550">
    <property type="term" value="F:nucleoside diphosphate kinase activity"/>
    <property type="evidence" value="ECO:0007669"/>
    <property type="project" value="UniProtKB-EC"/>
</dbReference>
<comment type="caution">
    <text evidence="14">The sequence shown here is derived from an EMBL/GenBank/DDBJ whole genome shotgun (WGS) entry which is preliminary data.</text>
</comment>
<evidence type="ECO:0000256" key="3">
    <source>
        <dbReference type="ARBA" id="ARBA00022679"/>
    </source>
</evidence>
<keyword evidence="8" id="KW-0460">Magnesium</keyword>
<keyword evidence="6 12" id="KW-0418">Kinase</keyword>
<name>A0A1F4Q127_UNCSA</name>
<feature type="binding site" evidence="10">
    <location>
        <position position="96"/>
    </location>
    <ligand>
        <name>ATP</name>
        <dbReference type="ChEBI" id="CHEBI:30616"/>
    </ligand>
</feature>
<protein>
    <recommendedName>
        <fullName evidence="12">Nucleoside diphosphate kinase</fullName>
        <ecNumber evidence="12">2.7.4.6</ecNumber>
    </recommendedName>
</protein>
<dbReference type="GO" id="GO:0006228">
    <property type="term" value="P:UTP biosynthetic process"/>
    <property type="evidence" value="ECO:0007669"/>
    <property type="project" value="InterPro"/>
</dbReference>
<comment type="similarity">
    <text evidence="2 10 11">Belongs to the NDK family.</text>
</comment>
<dbReference type="GO" id="GO:0046872">
    <property type="term" value="F:metal ion binding"/>
    <property type="evidence" value="ECO:0007669"/>
    <property type="project" value="UniProtKB-KW"/>
</dbReference>
<dbReference type="CDD" id="cd04413">
    <property type="entry name" value="NDPk_I"/>
    <property type="match status" value="1"/>
</dbReference>
<proteinExistence type="inferred from homology"/>
<dbReference type="Gene3D" id="3.30.70.141">
    <property type="entry name" value="Nucleoside diphosphate kinase-like domain"/>
    <property type="match status" value="1"/>
</dbReference>
<sequence>MIKPDGVARGLENEIFKRVENAGLNVEVRQKMSLTAEQAAELYKPHLDKPFYPGLIKFITSGAVVACVVSGESAIGRLRALMGATDPMKAEAGTIRGDLREEIVLSEYGTIKNLVHGSDSPESAEREIAIFFK</sequence>
<accession>A0A1F4Q127</accession>
<evidence type="ECO:0000259" key="13">
    <source>
        <dbReference type="SMART" id="SM00562"/>
    </source>
</evidence>
<dbReference type="PROSITE" id="PS00469">
    <property type="entry name" value="NDPK"/>
    <property type="match status" value="1"/>
</dbReference>
<dbReference type="FunFam" id="3.30.70.141:FF:000017">
    <property type="entry name" value="Nucleoside diphosphate kinase"/>
    <property type="match status" value="1"/>
</dbReference>
<dbReference type="Proteomes" id="UP000178724">
    <property type="component" value="Unassembled WGS sequence"/>
</dbReference>
<gene>
    <name evidence="14" type="ORF">A2625_06000</name>
</gene>
<dbReference type="InterPro" id="IPR036850">
    <property type="entry name" value="NDK-like_dom_sf"/>
</dbReference>
<dbReference type="PROSITE" id="PS51374">
    <property type="entry name" value="NDPK_LIKE"/>
    <property type="match status" value="1"/>
</dbReference>
<feature type="domain" description="Nucleoside diphosphate kinase-like" evidence="13">
    <location>
        <begin position="1"/>
        <end position="133"/>
    </location>
</feature>
<dbReference type="EMBL" id="METM01000021">
    <property type="protein sequence ID" value="OGB89665.1"/>
    <property type="molecule type" value="Genomic_DNA"/>
</dbReference>
<dbReference type="AlphaFoldDB" id="A0A1F4Q127"/>
<keyword evidence="9" id="KW-0546">Nucleotide metabolism</keyword>
<evidence type="ECO:0000256" key="12">
    <source>
        <dbReference type="RuleBase" id="RU004013"/>
    </source>
</evidence>
<evidence type="ECO:0000313" key="14">
    <source>
        <dbReference type="EMBL" id="OGB89665.1"/>
    </source>
</evidence>
<dbReference type="PRINTS" id="PR01243">
    <property type="entry name" value="NUCDPKINASE"/>
</dbReference>
<feature type="binding site" evidence="10">
    <location>
        <position position="79"/>
    </location>
    <ligand>
        <name>ATP</name>
        <dbReference type="ChEBI" id="CHEBI:30616"/>
    </ligand>
</feature>